<dbReference type="InterPro" id="IPR036526">
    <property type="entry name" value="C-N_Hydrolase_sf"/>
</dbReference>
<dbReference type="InterPro" id="IPR050345">
    <property type="entry name" value="Aliph_Amidase/BUP"/>
</dbReference>
<dbReference type="PANTHER" id="PTHR43674">
    <property type="entry name" value="NITRILASE C965.09-RELATED"/>
    <property type="match status" value="1"/>
</dbReference>
<sequence length="304" mass="34668">MTRQMILAVAQQGPISRALATANRLVSRLRALAKMAEQRGVRTSSVFPELALTTFFPRWISPDEAELDSFYPKCPARWSVPLFRRPPNSGIGLQSGLRELREGGRRRRFNTSLQHVKSGGVRQKRRKVSHPGHKEPEAYRPHQHLEKRYFFPGDLGFRGLPAVPASMAMFICNDRRWPELRRVMGLGDVELQRSGYNTPAGDPPVGRRDHLRLQHADLSMQAGPYQNSRWTSDAAKMGMEEGCDRRGPECIVAPRGVKGARSDSLEKLRIPSSSDLDCKKYWRSTRFNFKAHREPDHYRLIAEL</sequence>
<protein>
    <submittedName>
        <fullName evidence="4">HyuC2</fullName>
    </submittedName>
</protein>
<dbReference type="CDD" id="cd07569">
    <property type="entry name" value="DCase"/>
    <property type="match status" value="1"/>
</dbReference>
<evidence type="ECO:0000313" key="4">
    <source>
        <dbReference type="EMBL" id="ABS11194.1"/>
    </source>
</evidence>
<feature type="domain" description="CN hydrolase" evidence="3">
    <location>
        <begin position="5"/>
        <end position="276"/>
    </location>
</feature>
<organism evidence="4">
    <name type="scientific">Agrobacterium tumefaciens</name>
    <dbReference type="NCBI Taxonomy" id="358"/>
    <lineage>
        <taxon>Bacteria</taxon>
        <taxon>Pseudomonadati</taxon>
        <taxon>Pseudomonadota</taxon>
        <taxon>Alphaproteobacteria</taxon>
        <taxon>Hyphomicrobiales</taxon>
        <taxon>Rhizobiaceae</taxon>
        <taxon>Rhizobium/Agrobacterium group</taxon>
        <taxon>Agrobacterium</taxon>
        <taxon>Agrobacterium tumefaciens complex</taxon>
    </lineage>
</organism>
<dbReference type="EMBL" id="EF680730">
    <property type="protein sequence ID" value="ABS11194.1"/>
    <property type="molecule type" value="Genomic_DNA"/>
</dbReference>
<dbReference type="AlphaFoldDB" id="A7L7Y4"/>
<evidence type="ECO:0000259" key="3">
    <source>
        <dbReference type="PROSITE" id="PS50263"/>
    </source>
</evidence>
<dbReference type="InterPro" id="IPR003010">
    <property type="entry name" value="C-N_Hydrolase"/>
</dbReference>
<reference evidence="4" key="1">
    <citation type="journal article" date="2009" name="Enzyme Microb. Technol.">
        <title>Enhanced hydantoin-hydrolyzing enzyme activity in an Agrobacterium tumefaciens strain with two distinct N-carbamoylases.</title>
        <authorList>
            <person name="Jiwaji M."/>
            <person name="Hartley C.J."/>
            <person name="Clark S.A."/>
            <person name="Burton S.G."/>
            <person name="Dorrington R.A."/>
        </authorList>
    </citation>
    <scope>NUCLEOTIDE SEQUENCE</scope>
    <source>
        <strain evidence="4">RU-OR</strain>
    </source>
</reference>
<dbReference type="Pfam" id="PF00795">
    <property type="entry name" value="CN_hydrolase"/>
    <property type="match status" value="1"/>
</dbReference>
<keyword evidence="1" id="KW-0378">Hydrolase</keyword>
<dbReference type="SUPFAM" id="SSF56317">
    <property type="entry name" value="Carbon-nitrogen hydrolase"/>
    <property type="match status" value="1"/>
</dbReference>
<accession>A7L7Y4</accession>
<dbReference type="PROSITE" id="PS50263">
    <property type="entry name" value="CN_HYDROLASE"/>
    <property type="match status" value="1"/>
</dbReference>
<evidence type="ECO:0000256" key="2">
    <source>
        <dbReference type="SAM" id="MobiDB-lite"/>
    </source>
</evidence>
<name>A7L7Y4_AGRTU</name>
<dbReference type="PANTHER" id="PTHR43674:SF12">
    <property type="entry name" value="NITRILASE C965.09-RELATED"/>
    <property type="match status" value="1"/>
</dbReference>
<proteinExistence type="predicted"/>
<feature type="region of interest" description="Disordered" evidence="2">
    <location>
        <begin position="116"/>
        <end position="137"/>
    </location>
</feature>
<feature type="compositionally biased region" description="Basic residues" evidence="2">
    <location>
        <begin position="122"/>
        <end position="131"/>
    </location>
</feature>
<dbReference type="GO" id="GO:0016811">
    <property type="term" value="F:hydrolase activity, acting on carbon-nitrogen (but not peptide) bonds, in linear amides"/>
    <property type="evidence" value="ECO:0007669"/>
    <property type="project" value="TreeGrafter"/>
</dbReference>
<dbReference type="Gene3D" id="3.60.110.10">
    <property type="entry name" value="Carbon-nitrogen hydrolase"/>
    <property type="match status" value="1"/>
</dbReference>
<evidence type="ECO:0000256" key="1">
    <source>
        <dbReference type="ARBA" id="ARBA00022801"/>
    </source>
</evidence>